<evidence type="ECO:0000313" key="1">
    <source>
        <dbReference type="EMBL" id="CAG8717277.1"/>
    </source>
</evidence>
<evidence type="ECO:0000313" key="2">
    <source>
        <dbReference type="Proteomes" id="UP000789405"/>
    </source>
</evidence>
<protein>
    <submittedName>
        <fullName evidence="1">3919_t:CDS:1</fullName>
    </submittedName>
</protein>
<organism evidence="1 2">
    <name type="scientific">Dentiscutata erythropus</name>
    <dbReference type="NCBI Taxonomy" id="1348616"/>
    <lineage>
        <taxon>Eukaryota</taxon>
        <taxon>Fungi</taxon>
        <taxon>Fungi incertae sedis</taxon>
        <taxon>Mucoromycota</taxon>
        <taxon>Glomeromycotina</taxon>
        <taxon>Glomeromycetes</taxon>
        <taxon>Diversisporales</taxon>
        <taxon>Gigasporaceae</taxon>
        <taxon>Dentiscutata</taxon>
    </lineage>
</organism>
<reference evidence="1" key="1">
    <citation type="submission" date="2021-06" db="EMBL/GenBank/DDBJ databases">
        <authorList>
            <person name="Kallberg Y."/>
            <person name="Tangrot J."/>
            <person name="Rosling A."/>
        </authorList>
    </citation>
    <scope>NUCLEOTIDE SEQUENCE</scope>
    <source>
        <strain evidence="1">MA453B</strain>
    </source>
</reference>
<keyword evidence="2" id="KW-1185">Reference proteome</keyword>
<dbReference type="AlphaFoldDB" id="A0A9N9I2L7"/>
<name>A0A9N9I2L7_9GLOM</name>
<dbReference type="Proteomes" id="UP000789405">
    <property type="component" value="Unassembled WGS sequence"/>
</dbReference>
<proteinExistence type="predicted"/>
<dbReference type="OrthoDB" id="10517733at2759"/>
<dbReference type="EMBL" id="CAJVPY010010279">
    <property type="protein sequence ID" value="CAG8717277.1"/>
    <property type="molecule type" value="Genomic_DNA"/>
</dbReference>
<feature type="non-terminal residue" evidence="1">
    <location>
        <position position="1"/>
    </location>
</feature>
<comment type="caution">
    <text evidence="1">The sequence shown here is derived from an EMBL/GenBank/DDBJ whole genome shotgun (WGS) entry which is preliminary data.</text>
</comment>
<gene>
    <name evidence="1" type="ORF">DERYTH_LOCUS14034</name>
</gene>
<accession>A0A9N9I2L7</accession>
<sequence>MQEIPEFILLEEEIPEFVRLEGESSQKMGEGFEVLCICFRFRSYFSVAQREERNALLKKIYTPSFSKLEKGTKGYLDFAKSGKVWENHICPFEWNEQDY</sequence>